<protein>
    <submittedName>
        <fullName evidence="1">Uncharacterized protein</fullName>
    </submittedName>
</protein>
<evidence type="ECO:0000313" key="1">
    <source>
        <dbReference type="EMBL" id="QDV52423.1"/>
    </source>
</evidence>
<gene>
    <name evidence="1" type="ORF">Enr17x_44860</name>
</gene>
<dbReference type="AlphaFoldDB" id="A0A518IH50"/>
<dbReference type="KEGG" id="gfm:Enr17x_44860"/>
<keyword evidence="2" id="KW-1185">Reference proteome</keyword>
<name>A0A518IH50_9PLAN</name>
<sequence>MVEVELALKTALGKTLNGQSESVKLALSRLLPKSLIAPTAEFLPPDFFANRTTFLLNCLKSIY</sequence>
<organism evidence="1 2">
    <name type="scientific">Gimesia fumaroli</name>
    <dbReference type="NCBI Taxonomy" id="2527976"/>
    <lineage>
        <taxon>Bacteria</taxon>
        <taxon>Pseudomonadati</taxon>
        <taxon>Planctomycetota</taxon>
        <taxon>Planctomycetia</taxon>
        <taxon>Planctomycetales</taxon>
        <taxon>Planctomycetaceae</taxon>
        <taxon>Gimesia</taxon>
    </lineage>
</organism>
<reference evidence="1 2" key="1">
    <citation type="submission" date="2019-03" db="EMBL/GenBank/DDBJ databases">
        <title>Deep-cultivation of Planctomycetes and their phenomic and genomic characterization uncovers novel biology.</title>
        <authorList>
            <person name="Wiegand S."/>
            <person name="Jogler M."/>
            <person name="Boedeker C."/>
            <person name="Pinto D."/>
            <person name="Vollmers J."/>
            <person name="Rivas-Marin E."/>
            <person name="Kohn T."/>
            <person name="Peeters S.H."/>
            <person name="Heuer A."/>
            <person name="Rast P."/>
            <person name="Oberbeckmann S."/>
            <person name="Bunk B."/>
            <person name="Jeske O."/>
            <person name="Meyerdierks A."/>
            <person name="Storesund J.E."/>
            <person name="Kallscheuer N."/>
            <person name="Luecker S."/>
            <person name="Lage O.M."/>
            <person name="Pohl T."/>
            <person name="Merkel B.J."/>
            <person name="Hornburger P."/>
            <person name="Mueller R.-W."/>
            <person name="Bruemmer F."/>
            <person name="Labrenz M."/>
            <person name="Spormann A.M."/>
            <person name="Op den Camp H."/>
            <person name="Overmann J."/>
            <person name="Amann R."/>
            <person name="Jetten M.S.M."/>
            <person name="Mascher T."/>
            <person name="Medema M.H."/>
            <person name="Devos D.P."/>
            <person name="Kaster A.-K."/>
            <person name="Ovreas L."/>
            <person name="Rohde M."/>
            <person name="Galperin M.Y."/>
            <person name="Jogler C."/>
        </authorList>
    </citation>
    <scope>NUCLEOTIDE SEQUENCE [LARGE SCALE GENOMIC DNA]</scope>
    <source>
        <strain evidence="1 2">Enr17</strain>
    </source>
</reference>
<accession>A0A518IH50</accession>
<dbReference type="EMBL" id="CP037452">
    <property type="protein sequence ID" value="QDV52423.1"/>
    <property type="molecule type" value="Genomic_DNA"/>
</dbReference>
<proteinExistence type="predicted"/>
<dbReference type="Proteomes" id="UP000318313">
    <property type="component" value="Chromosome"/>
</dbReference>
<evidence type="ECO:0000313" key="2">
    <source>
        <dbReference type="Proteomes" id="UP000318313"/>
    </source>
</evidence>